<dbReference type="InterPro" id="IPR010472">
    <property type="entry name" value="FH3_dom"/>
</dbReference>
<feature type="region of interest" description="Disordered" evidence="1">
    <location>
        <begin position="1353"/>
        <end position="1727"/>
    </location>
</feature>
<dbReference type="InterPro" id="IPR014768">
    <property type="entry name" value="GBD/FH3_dom"/>
</dbReference>
<feature type="compositionally biased region" description="Basic and acidic residues" evidence="1">
    <location>
        <begin position="1305"/>
        <end position="1314"/>
    </location>
</feature>
<dbReference type="SMART" id="SM01139">
    <property type="entry name" value="Drf_FH3"/>
    <property type="match status" value="1"/>
</dbReference>
<feature type="compositionally biased region" description="Basic and acidic residues" evidence="1">
    <location>
        <begin position="892"/>
        <end position="927"/>
    </location>
</feature>
<dbReference type="PANTHER" id="PTHR46345">
    <property type="entry name" value="INVERTED FORMIN-2"/>
    <property type="match status" value="1"/>
</dbReference>
<feature type="region of interest" description="Disordered" evidence="1">
    <location>
        <begin position="892"/>
        <end position="932"/>
    </location>
</feature>
<feature type="compositionally biased region" description="Low complexity" evidence="1">
    <location>
        <begin position="1023"/>
        <end position="1033"/>
    </location>
</feature>
<feature type="compositionally biased region" description="Low complexity" evidence="1">
    <location>
        <begin position="127"/>
        <end position="140"/>
    </location>
</feature>
<feature type="compositionally biased region" description="Basic and acidic residues" evidence="1">
    <location>
        <begin position="455"/>
        <end position="465"/>
    </location>
</feature>
<protein>
    <submittedName>
        <fullName evidence="5">Serine-rich adhesin for platelets</fullName>
    </submittedName>
</protein>
<dbReference type="InterPro" id="IPR010473">
    <property type="entry name" value="GTPase-bd"/>
</dbReference>
<dbReference type="Pfam" id="PF02181">
    <property type="entry name" value="FH2"/>
    <property type="match status" value="1"/>
</dbReference>
<sequence>MDVNFSPAHSPGRAGAKTNHLIGGGDTARWTQLVKRLAIGWLHNTKVHAAGSESCLSPEHAVVLLRQPRVSLYASLARELRHRNPSWLRVFLQHHGLEILFETLEATSNYYNRYLLSAHLSKKPRQHSSSSSPHSPRSLQNPHLERKGSKSAPISSPTTAAKDDNNENEVFSSSSHTFRYHNSSTDSSSSSGSNSNSSSSARVPDSFFGVLLQVGCVECISLVMDSQQSLDYIIDNDEFIQRFSTALDSDNVSIKKQVFEILSALCVYSRDGYNRAIQVLEHYKGTKKKKYRFSCILDEIRGSDNFPYRTNLLEFINCLIIYTDKVDDRVRIRNEFYGLRLQEVLNGLRRCEEQSIQMQLQLFDEHEQQDQEEIPATRGIDLGNPLDVFHAILRQVGDTQQELSFLTVLQHLLKIDSGNDALGETIWQTVERLVGKATVLESKEDAQKLLTSLTRRLDGRDRDRSSSSSSAARQRRESVESPAPLVPNTTVTAAALAAAAAAAAKSLPQTNIPKPRSKMRTLQWQKIPTTSVIGKDNLWTMVGRLSGKIEMDYEKMDELFSVNRDRETRLAGQSNSGVAEGIKKKESMEINLLDGKRSLNVNIFLKQFRMSHQEIVQLLRDGKSGQFGPERLKGLLKLLPSQDEIDAMKAFDGDREKLGNAEKFFLCLMGLPNYRMRVEGLLIMEEFNVNMEWIRPSIEAVMQAAKDIQENSSLRELIFLILVSGNYLNSGNYAGNAAGFKLSSLLKLTELRANKPRMNLMHYVAQEAEEKNPKLLKFPEEMRFLKDAAQVSVESLTTDISNIANKVRAVTEQMVVAGKDFQQQMASFLKEANVEVVELEEDLKDIETMRQGLATFFCEDIQGFKLEDCFNILQTFCERLKKATDENLQRQIQEAKAERRRQKEAAAKKNSKDVSEPSDQSMDRASNEEEEGSIVDMLLADVRSGFASRKFNDGSFSVTKVTKVNLSPTDAAAGAISLGTGDASSGMKEGPVGGGENPAGTFVRGGYGRLSQRKKVRSGGSGDSSADSPGEGPSPTPDSLSQKRNRRSYASEDDDSILDFLMDSDSSAAESKKPEATFERYASLRRRRQERTAEKRSVLDVFRADRERAPSPSIPENAPAPSGNPEGVIMRHGAGHDATSADRPRSENDPDVKGNRTLRRTRSWLDRPSMERANLEVRRKGMKEEDSDESDALISRIKQRLSKNGKSEGRNTPPIVEEYGQGSGSNSESSDSRSSSRWRSGISVSETSSPLEPITERSPTAVLDTSIKSAYSETPGLTKPRGRFSKRFSNLEPAEVNRALESFESDSKPSRTQDDSDMTSPSVSVSVREKISRGMGTKIDQVLKTIEATGRPIDAVGVSGPMKRTPEVSETKSTPSTPTTQPQVAIVAHVTATGRPITPINEQDLKAKRDKRKKRSTLSMDDVKAAMKLDTPESDNLVESMNSVNKSQHGVDSQTNTHYSSHNNSSLSTAKTPPSPRRTQGHNQGESPSKADDLAAAPAKELSKAAKLAAKKKFRDARFGSSNGGDAESRNRARSNVEKDSVDQALKEFANQGNMSRSKSFDEHVAKKGLNGEGDFTSDAIKREKGAVLRNSTSRLSMDGRRNGLYIPSDDSDTELRPEDLGTRRSSKSDSPKSFSQLSLKSANTSTETLQADIESSPEQARKALTSQSQSSLRDSEKGSEGNVTGAVKRDLPLISTSETVDARARQPPRPASTSILENSPFRRSYSLMDRSKVQHLDEDSDHPMAAVAKWRLKRERQRRSVYDNVHELELSGSDSSSQKSEVHDLKNEVGSRSSYASSYASSNDRDEGFETASGTMSQRTSMSSTLDAELISAGTPVLPRKADGQRSRLAGEEVAHSASNKAVIDSTSIPGLTMGAEEVNRKERTENWTEQTVLVAKDPNSDTSNEFGALSPDSGHSTSKEDIWSDDTTNGPKSSPSTVKHKDEPVSGKKPLSALTRDPTKVSKTKSVPSYMKPTSSSAGTRAGRARAGSTSSTDTSASTPGSTPGSTPSSFHRDTPTRMSYKDKESTTIFKRDVSVRASMRAESATASFQRGSTARTSVRGPRSSMRQSTGSTAITTTGAASASTRMGAKTPTPTSTSGRPRADSNASISSTTSTASNISSASKRRQTIGTAGTPLSRPTTPSARGSAASVRPTTPSARGSSTISAPSSRPTTPSARATATTAASRAKTPTPGNTSQSSPFSRTQSMRVTSTRTSLGGSEARRSAAGTPTSAPSEGRRSMTPLSHEASTKRSTTPSFVQERPRSTTPMTQSERARSTTPLLSPEGSSGVKPASRRSSSSFMAPTAASKAKKDISDSTSPSPVAPPRTKSASSKSTTASSPLGLTRHASLRLPKKSSPSTLTSHELSGRKSPANVESPLHHKPEHHQSLSTVTEQAADEDKEEKDGEEAAKRSPSLFKRMGLSKVKVSPGVGKASTLNKK</sequence>
<feature type="compositionally biased region" description="Polar residues" evidence="1">
    <location>
        <begin position="168"/>
        <end position="181"/>
    </location>
</feature>
<dbReference type="RefSeq" id="XP_012937366.2">
    <property type="nucleotide sequence ID" value="XM_013081912.2"/>
</dbReference>
<dbReference type="SUPFAM" id="SSF48371">
    <property type="entry name" value="ARM repeat"/>
    <property type="match status" value="1"/>
</dbReference>
<feature type="compositionally biased region" description="Polar residues" evidence="1">
    <location>
        <begin position="2266"/>
        <end position="2282"/>
    </location>
</feature>
<feature type="region of interest" description="Disordered" evidence="1">
    <location>
        <begin position="122"/>
        <end position="198"/>
    </location>
</feature>
<dbReference type="Gene3D" id="1.20.58.2220">
    <property type="entry name" value="Formin, FH2 domain"/>
    <property type="match status" value="1"/>
</dbReference>
<feature type="compositionally biased region" description="Low complexity" evidence="1">
    <location>
        <begin position="182"/>
        <end position="198"/>
    </location>
</feature>
<reference evidence="5" key="1">
    <citation type="submission" date="2025-08" db="UniProtKB">
        <authorList>
            <consortium name="RefSeq"/>
        </authorList>
    </citation>
    <scope>IDENTIFICATION</scope>
</reference>
<feature type="compositionally biased region" description="Basic and acidic residues" evidence="1">
    <location>
        <begin position="1421"/>
        <end position="1431"/>
    </location>
</feature>
<feature type="region of interest" description="Disordered" evidence="1">
    <location>
        <begin position="981"/>
        <end position="1331"/>
    </location>
</feature>
<feature type="compositionally biased region" description="Polar residues" evidence="1">
    <location>
        <begin position="2357"/>
        <end position="2366"/>
    </location>
</feature>
<dbReference type="SMART" id="SM00498">
    <property type="entry name" value="FH2"/>
    <property type="match status" value="1"/>
</dbReference>
<feature type="compositionally biased region" description="Low complexity" evidence="1">
    <location>
        <begin position="1371"/>
        <end position="1384"/>
    </location>
</feature>
<feature type="compositionally biased region" description="Low complexity" evidence="1">
    <location>
        <begin position="1224"/>
        <end position="1245"/>
    </location>
</feature>
<feature type="compositionally biased region" description="Low complexity" evidence="1">
    <location>
        <begin position="1494"/>
        <end position="1508"/>
    </location>
</feature>
<dbReference type="Pfam" id="PF06367">
    <property type="entry name" value="Drf_FH3"/>
    <property type="match status" value="1"/>
</dbReference>
<dbReference type="InterPro" id="IPR042201">
    <property type="entry name" value="FH2_Formin_sf"/>
</dbReference>
<dbReference type="InterPro" id="IPR016024">
    <property type="entry name" value="ARM-type_fold"/>
</dbReference>
<feature type="compositionally biased region" description="Low complexity" evidence="1">
    <location>
        <begin position="2159"/>
        <end position="2194"/>
    </location>
</feature>
<gene>
    <name evidence="5" type="primary">LOC101856020</name>
</gene>
<feature type="compositionally biased region" description="Polar residues" evidence="1">
    <location>
        <begin position="2195"/>
        <end position="2219"/>
    </location>
</feature>
<dbReference type="PROSITE" id="PS51444">
    <property type="entry name" value="FH2"/>
    <property type="match status" value="1"/>
</dbReference>
<feature type="compositionally biased region" description="Low complexity" evidence="1">
    <location>
        <begin position="2329"/>
        <end position="2341"/>
    </location>
</feature>
<feature type="region of interest" description="Disordered" evidence="1">
    <location>
        <begin position="1"/>
        <end position="21"/>
    </location>
</feature>
<feature type="region of interest" description="Disordered" evidence="1">
    <location>
        <begin position="1769"/>
        <end position="2441"/>
    </location>
</feature>
<feature type="compositionally biased region" description="Polar residues" evidence="1">
    <location>
        <begin position="1641"/>
        <end position="1650"/>
    </location>
</feature>
<feature type="compositionally biased region" description="Polar residues" evidence="1">
    <location>
        <begin position="1927"/>
        <end position="1939"/>
    </location>
</feature>
<dbReference type="Proteomes" id="UP000694888">
    <property type="component" value="Unplaced"/>
</dbReference>
<feature type="compositionally biased region" description="Basic and acidic residues" evidence="1">
    <location>
        <begin position="2013"/>
        <end position="2037"/>
    </location>
</feature>
<name>A0ABM0ZYV2_APLCA</name>
<feature type="compositionally biased region" description="Basic and acidic residues" evidence="1">
    <location>
        <begin position="1614"/>
        <end position="1631"/>
    </location>
</feature>
<evidence type="ECO:0000256" key="1">
    <source>
        <dbReference type="SAM" id="MobiDB-lite"/>
    </source>
</evidence>
<feature type="compositionally biased region" description="Basic and acidic residues" evidence="1">
    <location>
        <begin position="1841"/>
        <end position="1856"/>
    </location>
</feature>
<keyword evidence="4" id="KW-1185">Reference proteome</keyword>
<proteinExistence type="predicted"/>
<feature type="compositionally biased region" description="Low complexity" evidence="1">
    <location>
        <begin position="1792"/>
        <end position="1803"/>
    </location>
</feature>
<dbReference type="InterPro" id="IPR015425">
    <property type="entry name" value="FH2_Formin"/>
</dbReference>
<feature type="compositionally biased region" description="Basic and acidic residues" evidence="1">
    <location>
        <begin position="1163"/>
        <end position="1184"/>
    </location>
</feature>
<feature type="compositionally biased region" description="Low complexity" evidence="1">
    <location>
        <begin position="1453"/>
        <end position="1469"/>
    </location>
</feature>
<feature type="compositionally biased region" description="Basic and acidic residues" evidence="1">
    <location>
        <begin position="1527"/>
        <end position="1546"/>
    </location>
</feature>
<feature type="compositionally biased region" description="Basic and acidic residues" evidence="1">
    <location>
        <begin position="2379"/>
        <end position="2388"/>
    </location>
</feature>
<evidence type="ECO:0000313" key="4">
    <source>
        <dbReference type="Proteomes" id="UP000694888"/>
    </source>
</evidence>
<feature type="compositionally biased region" description="Polar residues" evidence="1">
    <location>
        <begin position="1813"/>
        <end position="1827"/>
    </location>
</feature>
<dbReference type="Gene3D" id="1.25.10.10">
    <property type="entry name" value="Leucine-rich Repeat Variant"/>
    <property type="match status" value="1"/>
</dbReference>
<dbReference type="Gene3D" id="1.10.238.150">
    <property type="entry name" value="Formin, FH3 diaphanous domain"/>
    <property type="match status" value="1"/>
</dbReference>
<accession>A0ABM0ZYV2</accession>
<evidence type="ECO:0000259" key="3">
    <source>
        <dbReference type="PROSITE" id="PS51444"/>
    </source>
</evidence>
<evidence type="ECO:0000313" key="5">
    <source>
        <dbReference type="RefSeq" id="XP_012937366.2"/>
    </source>
</evidence>
<dbReference type="SMART" id="SM01140">
    <property type="entry name" value="Drf_GBD"/>
    <property type="match status" value="1"/>
</dbReference>
<dbReference type="SUPFAM" id="SSF101447">
    <property type="entry name" value="Formin homology 2 domain (FH2 domain)"/>
    <property type="match status" value="1"/>
</dbReference>
<feature type="compositionally biased region" description="Polar residues" evidence="1">
    <location>
        <begin position="1858"/>
        <end position="1871"/>
    </location>
</feature>
<feature type="compositionally biased region" description="Basic and acidic residues" evidence="1">
    <location>
        <begin position="1090"/>
        <end position="1109"/>
    </location>
</feature>
<dbReference type="InterPro" id="IPR011989">
    <property type="entry name" value="ARM-like"/>
</dbReference>
<feature type="domain" description="GBD/FH3" evidence="2">
    <location>
        <begin position="1"/>
        <end position="445"/>
    </location>
</feature>
<feature type="compositionally biased region" description="Low complexity" evidence="1">
    <location>
        <begin position="1976"/>
        <end position="2012"/>
    </location>
</feature>
<feature type="compositionally biased region" description="Low complexity" evidence="1">
    <location>
        <begin position="2071"/>
        <end position="2100"/>
    </location>
</feature>
<feature type="compositionally biased region" description="Polar residues" evidence="1">
    <location>
        <begin position="1477"/>
        <end position="1487"/>
    </location>
</feature>
<dbReference type="PANTHER" id="PTHR46345:SF8">
    <property type="entry name" value="FORMIN 3, ISOFORM B"/>
    <property type="match status" value="1"/>
</dbReference>
<dbReference type="GeneID" id="101856020"/>
<organism evidence="4 5">
    <name type="scientific">Aplysia californica</name>
    <name type="common">California sea hare</name>
    <dbReference type="NCBI Taxonomy" id="6500"/>
    <lineage>
        <taxon>Eukaryota</taxon>
        <taxon>Metazoa</taxon>
        <taxon>Spiralia</taxon>
        <taxon>Lophotrochozoa</taxon>
        <taxon>Mollusca</taxon>
        <taxon>Gastropoda</taxon>
        <taxon>Heterobranchia</taxon>
        <taxon>Euthyneura</taxon>
        <taxon>Tectipleura</taxon>
        <taxon>Aplysiida</taxon>
        <taxon>Aplysioidea</taxon>
        <taxon>Aplysiidae</taxon>
        <taxon>Aplysia</taxon>
    </lineage>
</organism>
<feature type="compositionally biased region" description="Polar residues" evidence="1">
    <location>
        <begin position="1437"/>
        <end position="1452"/>
    </location>
</feature>
<feature type="compositionally biased region" description="Polar residues" evidence="1">
    <location>
        <begin position="2047"/>
        <end position="2059"/>
    </location>
</feature>
<feature type="region of interest" description="Disordered" evidence="1">
    <location>
        <begin position="454"/>
        <end position="486"/>
    </location>
</feature>
<feature type="compositionally biased region" description="Basic and acidic residues" evidence="1">
    <location>
        <begin position="1879"/>
        <end position="1888"/>
    </location>
</feature>
<feature type="domain" description="FH2" evidence="3">
    <location>
        <begin position="509"/>
        <end position="906"/>
    </location>
</feature>
<dbReference type="PROSITE" id="PS51232">
    <property type="entry name" value="GBD_FH3"/>
    <property type="match status" value="1"/>
</dbReference>
<feature type="compositionally biased region" description="Basic and acidic residues" evidence="1">
    <location>
        <begin position="1781"/>
        <end position="1790"/>
    </location>
</feature>
<feature type="compositionally biased region" description="Basic and acidic residues" evidence="1">
    <location>
        <begin position="1139"/>
        <end position="1154"/>
    </location>
</feature>
<evidence type="ECO:0000259" key="2">
    <source>
        <dbReference type="PROSITE" id="PS51232"/>
    </source>
</evidence>
<feature type="compositionally biased region" description="Gly residues" evidence="1">
    <location>
        <begin position="991"/>
        <end position="1008"/>
    </location>
</feature>
<feature type="compositionally biased region" description="Low complexity" evidence="1">
    <location>
        <begin position="2107"/>
        <end position="2124"/>
    </location>
</feature>